<keyword evidence="2" id="KW-1185">Reference proteome</keyword>
<protein>
    <submittedName>
        <fullName evidence="1">Uncharacterized protein</fullName>
    </submittedName>
</protein>
<organism evidence="1 2">
    <name type="scientific">Eubacterium uniforme</name>
    <dbReference type="NCBI Taxonomy" id="39495"/>
    <lineage>
        <taxon>Bacteria</taxon>
        <taxon>Bacillati</taxon>
        <taxon>Bacillota</taxon>
        <taxon>Clostridia</taxon>
        <taxon>Eubacteriales</taxon>
        <taxon>Eubacteriaceae</taxon>
        <taxon>Eubacterium</taxon>
    </lineage>
</organism>
<evidence type="ECO:0000313" key="1">
    <source>
        <dbReference type="EMBL" id="SKA61012.1"/>
    </source>
</evidence>
<proteinExistence type="predicted"/>
<reference evidence="1 2" key="1">
    <citation type="submission" date="2017-02" db="EMBL/GenBank/DDBJ databases">
        <authorList>
            <person name="Peterson S.W."/>
        </authorList>
    </citation>
    <scope>NUCLEOTIDE SEQUENCE [LARGE SCALE GENOMIC DNA]</scope>
    <source>
        <strain evidence="1 2">ATCC 35992</strain>
    </source>
</reference>
<gene>
    <name evidence="1" type="ORF">SAMN02745111_00340</name>
</gene>
<evidence type="ECO:0000313" key="2">
    <source>
        <dbReference type="Proteomes" id="UP000190814"/>
    </source>
</evidence>
<accession>A0A1T4V819</accession>
<name>A0A1T4V819_9FIRM</name>
<dbReference type="Proteomes" id="UP000190814">
    <property type="component" value="Unassembled WGS sequence"/>
</dbReference>
<dbReference type="AlphaFoldDB" id="A0A1T4V819"/>
<dbReference type="STRING" id="39495.SAMN02745111_00340"/>
<sequence length="121" mass="14191">MTINEFMINLIGEKWTEKSWVEEQDLINKDNQIDRRNSARILHMYLLNELNIKDADDITPAYVLKDLFDCRVCANHIAQVYLRGLMESVKIGEICIFDLHGDVKDEDIKNIKCKLNDIIHE</sequence>
<dbReference type="EMBL" id="FUXZ01000003">
    <property type="protein sequence ID" value="SKA61012.1"/>
    <property type="molecule type" value="Genomic_DNA"/>
</dbReference>